<gene>
    <name evidence="3" type="ORF">EST38_g5611</name>
</gene>
<dbReference type="EMBL" id="SDEE01000159">
    <property type="protein sequence ID" value="RXW20244.1"/>
    <property type="molecule type" value="Genomic_DNA"/>
</dbReference>
<dbReference type="PANTHER" id="PTHR48081">
    <property type="entry name" value="AB HYDROLASE SUPERFAMILY PROTEIN C4A8.06C"/>
    <property type="match status" value="1"/>
</dbReference>
<dbReference type="SUPFAM" id="SSF53474">
    <property type="entry name" value="alpha/beta-Hydrolases"/>
    <property type="match status" value="1"/>
</dbReference>
<dbReference type="InterPro" id="IPR013094">
    <property type="entry name" value="AB_hydrolase_3"/>
</dbReference>
<dbReference type="STRING" id="2316362.A0A4Q2DMR1"/>
<name>A0A4Q2DMR1_9AGAR</name>
<dbReference type="InterPro" id="IPR029058">
    <property type="entry name" value="AB_hydrolase_fold"/>
</dbReference>
<dbReference type="Pfam" id="PF07859">
    <property type="entry name" value="Abhydrolase_3"/>
    <property type="match status" value="1"/>
</dbReference>
<keyword evidence="1" id="KW-0378">Hydrolase</keyword>
<dbReference type="OrthoDB" id="2152029at2759"/>
<keyword evidence="4" id="KW-1185">Reference proteome</keyword>
<comment type="caution">
    <text evidence="3">The sequence shown here is derived from an EMBL/GenBank/DDBJ whole genome shotgun (WGS) entry which is preliminary data.</text>
</comment>
<sequence>MLYDKNPPYPHYDHLPYAKEPWKSLYVLQRLTTTLAMVPWWATYYTVMPKSIRPRSSWNLRQIIYVNFTRRVFKVTEVAGVTWGTRDPTTAPNEAFLKETSFEWVEPLKEDLRTGILNEEESAPYVNVGCYIWPKKNNTKSRFSAMKDSLVKTDSNPGPETPPVPVQDDRTYTVGIYMHGGGYCHMSAHESSRTSRIPRGLVQRGILDEVYAVEYRLLQVAPFPAVVQDAAAVYSHVVNKYTQEQKKFKIVLVGDSSGGNLALSLARWLRDEGKLPSPDGLILLSPSCDTSHNLPETLSSYIPRPNEYSDYLVDNPEPRALLQRTFLGFRGDKNGPTNEDEDRRLMQVAHSEYVSPCSPVVLERWGHSVQQDPEGEYRRKFWRYTLPNLPDALQTFRHPEVLNPMLRSWDDLTAENPYRKTCQFPGLFAAFPRTIVVCGDGERLVREVRALISAMTKDGVDITTHWAPDACHDALMISETWWDKAVLDNIWQDIDKWASAFKSSDTPTVN</sequence>
<dbReference type="Gene3D" id="3.40.50.1820">
    <property type="entry name" value="alpha/beta hydrolase"/>
    <property type="match status" value="1"/>
</dbReference>
<feature type="domain" description="Alpha/beta hydrolase fold-3" evidence="2">
    <location>
        <begin position="176"/>
        <end position="295"/>
    </location>
</feature>
<proteinExistence type="predicted"/>
<dbReference type="PANTHER" id="PTHR48081:SF8">
    <property type="entry name" value="ALPHA_BETA HYDROLASE FOLD-3 DOMAIN-CONTAINING PROTEIN-RELATED"/>
    <property type="match status" value="1"/>
</dbReference>
<evidence type="ECO:0000313" key="3">
    <source>
        <dbReference type="EMBL" id="RXW20244.1"/>
    </source>
</evidence>
<evidence type="ECO:0000256" key="1">
    <source>
        <dbReference type="ARBA" id="ARBA00022801"/>
    </source>
</evidence>
<reference evidence="3 4" key="1">
    <citation type="submission" date="2019-01" db="EMBL/GenBank/DDBJ databases">
        <title>Draft genome sequence of Psathyrella aberdarensis IHI B618.</title>
        <authorList>
            <person name="Buettner E."/>
            <person name="Kellner H."/>
        </authorList>
    </citation>
    <scope>NUCLEOTIDE SEQUENCE [LARGE SCALE GENOMIC DNA]</scope>
    <source>
        <strain evidence="3 4">IHI B618</strain>
    </source>
</reference>
<protein>
    <recommendedName>
        <fullName evidence="2">Alpha/beta hydrolase fold-3 domain-containing protein</fullName>
    </recommendedName>
</protein>
<dbReference type="AlphaFoldDB" id="A0A4Q2DMR1"/>
<dbReference type="GO" id="GO:0016787">
    <property type="term" value="F:hydrolase activity"/>
    <property type="evidence" value="ECO:0007669"/>
    <property type="project" value="UniProtKB-KW"/>
</dbReference>
<evidence type="ECO:0000259" key="2">
    <source>
        <dbReference type="Pfam" id="PF07859"/>
    </source>
</evidence>
<dbReference type="Proteomes" id="UP000290288">
    <property type="component" value="Unassembled WGS sequence"/>
</dbReference>
<accession>A0A4Q2DMR1</accession>
<dbReference type="InterPro" id="IPR050300">
    <property type="entry name" value="GDXG_lipolytic_enzyme"/>
</dbReference>
<organism evidence="3 4">
    <name type="scientific">Candolleomyces aberdarensis</name>
    <dbReference type="NCBI Taxonomy" id="2316362"/>
    <lineage>
        <taxon>Eukaryota</taxon>
        <taxon>Fungi</taxon>
        <taxon>Dikarya</taxon>
        <taxon>Basidiomycota</taxon>
        <taxon>Agaricomycotina</taxon>
        <taxon>Agaricomycetes</taxon>
        <taxon>Agaricomycetidae</taxon>
        <taxon>Agaricales</taxon>
        <taxon>Agaricineae</taxon>
        <taxon>Psathyrellaceae</taxon>
        <taxon>Candolleomyces</taxon>
    </lineage>
</organism>
<evidence type="ECO:0000313" key="4">
    <source>
        <dbReference type="Proteomes" id="UP000290288"/>
    </source>
</evidence>